<dbReference type="AlphaFoldDB" id="A0A0A9FHZ3"/>
<sequence>MVIMYLLFKLAFQLKESPWPCFFFASKISFCITFLPESFGLSCSI</sequence>
<proteinExistence type="predicted"/>
<organism evidence="1">
    <name type="scientific">Arundo donax</name>
    <name type="common">Giant reed</name>
    <name type="synonym">Donax arundinaceus</name>
    <dbReference type="NCBI Taxonomy" id="35708"/>
    <lineage>
        <taxon>Eukaryota</taxon>
        <taxon>Viridiplantae</taxon>
        <taxon>Streptophyta</taxon>
        <taxon>Embryophyta</taxon>
        <taxon>Tracheophyta</taxon>
        <taxon>Spermatophyta</taxon>
        <taxon>Magnoliopsida</taxon>
        <taxon>Liliopsida</taxon>
        <taxon>Poales</taxon>
        <taxon>Poaceae</taxon>
        <taxon>PACMAD clade</taxon>
        <taxon>Arundinoideae</taxon>
        <taxon>Arundineae</taxon>
        <taxon>Arundo</taxon>
    </lineage>
</organism>
<evidence type="ECO:0000313" key="1">
    <source>
        <dbReference type="EMBL" id="JAE07903.1"/>
    </source>
</evidence>
<dbReference type="EMBL" id="GBRH01189993">
    <property type="protein sequence ID" value="JAE07903.1"/>
    <property type="molecule type" value="Transcribed_RNA"/>
</dbReference>
<reference evidence="1" key="1">
    <citation type="submission" date="2014-09" db="EMBL/GenBank/DDBJ databases">
        <authorList>
            <person name="Magalhaes I.L.F."/>
            <person name="Oliveira U."/>
            <person name="Santos F.R."/>
            <person name="Vidigal T.H.D.A."/>
            <person name="Brescovit A.D."/>
            <person name="Santos A.J."/>
        </authorList>
    </citation>
    <scope>NUCLEOTIDE SEQUENCE</scope>
    <source>
        <tissue evidence="1">Shoot tissue taken approximately 20 cm above the soil surface</tissue>
    </source>
</reference>
<name>A0A0A9FHZ3_ARUDO</name>
<protein>
    <submittedName>
        <fullName evidence="1">Uncharacterized protein</fullName>
    </submittedName>
</protein>
<reference evidence="1" key="2">
    <citation type="journal article" date="2015" name="Data Brief">
        <title>Shoot transcriptome of the giant reed, Arundo donax.</title>
        <authorList>
            <person name="Barrero R.A."/>
            <person name="Guerrero F.D."/>
            <person name="Moolhuijzen P."/>
            <person name="Goolsby J.A."/>
            <person name="Tidwell J."/>
            <person name="Bellgard S.E."/>
            <person name="Bellgard M.I."/>
        </authorList>
    </citation>
    <scope>NUCLEOTIDE SEQUENCE</scope>
    <source>
        <tissue evidence="1">Shoot tissue taken approximately 20 cm above the soil surface</tissue>
    </source>
</reference>
<accession>A0A0A9FHZ3</accession>